<reference evidence="2" key="1">
    <citation type="submission" date="2021-02" db="EMBL/GenBank/DDBJ databases">
        <authorList>
            <person name="Dougan E. K."/>
            <person name="Rhodes N."/>
            <person name="Thang M."/>
            <person name="Chan C."/>
        </authorList>
    </citation>
    <scope>NUCLEOTIDE SEQUENCE</scope>
</reference>
<feature type="non-terminal residue" evidence="2">
    <location>
        <position position="1"/>
    </location>
</feature>
<sequence length="107" mass="11388">VAGAESRLSRAQEEVREQVDVLRSAMTASSPTLTLLRAMMAWRAAATLFRKERLPASDAARPPSPRPPSTARGASCRPSPVSITGKSSPEGADSSFYSDATARELLD</sequence>
<gene>
    <name evidence="2" type="ORF">PGLA1383_LOCUS32375</name>
</gene>
<accession>A0A813FJP3</accession>
<feature type="non-terminal residue" evidence="2">
    <location>
        <position position="107"/>
    </location>
</feature>
<dbReference type="Proteomes" id="UP000654075">
    <property type="component" value="Unassembled WGS sequence"/>
</dbReference>
<feature type="region of interest" description="Disordered" evidence="1">
    <location>
        <begin position="52"/>
        <end position="107"/>
    </location>
</feature>
<evidence type="ECO:0000256" key="1">
    <source>
        <dbReference type="SAM" id="MobiDB-lite"/>
    </source>
</evidence>
<dbReference type="EMBL" id="CAJNNV010025463">
    <property type="protein sequence ID" value="CAE8614652.1"/>
    <property type="molecule type" value="Genomic_DNA"/>
</dbReference>
<proteinExistence type="predicted"/>
<evidence type="ECO:0000313" key="3">
    <source>
        <dbReference type="Proteomes" id="UP000654075"/>
    </source>
</evidence>
<organism evidence="2 3">
    <name type="scientific">Polarella glacialis</name>
    <name type="common">Dinoflagellate</name>
    <dbReference type="NCBI Taxonomy" id="89957"/>
    <lineage>
        <taxon>Eukaryota</taxon>
        <taxon>Sar</taxon>
        <taxon>Alveolata</taxon>
        <taxon>Dinophyceae</taxon>
        <taxon>Suessiales</taxon>
        <taxon>Suessiaceae</taxon>
        <taxon>Polarella</taxon>
    </lineage>
</organism>
<dbReference type="AlphaFoldDB" id="A0A813FJP3"/>
<name>A0A813FJP3_POLGL</name>
<comment type="caution">
    <text evidence="2">The sequence shown here is derived from an EMBL/GenBank/DDBJ whole genome shotgun (WGS) entry which is preliminary data.</text>
</comment>
<evidence type="ECO:0000313" key="2">
    <source>
        <dbReference type="EMBL" id="CAE8614652.1"/>
    </source>
</evidence>
<protein>
    <submittedName>
        <fullName evidence="2">Uncharacterized protein</fullName>
    </submittedName>
</protein>
<keyword evidence="3" id="KW-1185">Reference proteome</keyword>